<dbReference type="GO" id="GO:0005730">
    <property type="term" value="C:nucleolus"/>
    <property type="evidence" value="ECO:0007669"/>
    <property type="project" value="UniProtKB-SubCell"/>
</dbReference>
<dbReference type="GO" id="GO:0008409">
    <property type="term" value="F:5'-3' exonuclease activity"/>
    <property type="evidence" value="ECO:0007669"/>
    <property type="project" value="UniProtKB-UniRule"/>
</dbReference>
<keyword evidence="16" id="KW-0175">Coiled coil</keyword>
<dbReference type="EC" id="3.1.-.-" evidence="15"/>
<reference evidence="20 21" key="1">
    <citation type="journal article" date="2019" name="Mol. Biol. Evol.">
        <title>Blast fungal genomes show frequent chromosomal changes, gene gains and losses, and effector gene turnover.</title>
        <authorList>
            <person name="Gomez Luciano L.B."/>
            <person name="Jason Tsai I."/>
            <person name="Chuma I."/>
            <person name="Tosa Y."/>
            <person name="Chen Y.H."/>
            <person name="Li J.Y."/>
            <person name="Li M.Y."/>
            <person name="Jade Lu M.Y."/>
            <person name="Nakayashiki H."/>
            <person name="Li W.H."/>
        </authorList>
    </citation>
    <scope>NUCLEOTIDE SEQUENCE [LARGE SCALE GENOMIC DNA]</scope>
    <source>
        <strain evidence="20">MZ5-1-6</strain>
    </source>
</reference>
<organism evidence="20 21">
    <name type="scientific">Pyricularia oryzae</name>
    <name type="common">Rice blast fungus</name>
    <name type="synonym">Magnaporthe oryzae</name>
    <dbReference type="NCBI Taxonomy" id="318829"/>
    <lineage>
        <taxon>Eukaryota</taxon>
        <taxon>Fungi</taxon>
        <taxon>Dikarya</taxon>
        <taxon>Ascomycota</taxon>
        <taxon>Pezizomycotina</taxon>
        <taxon>Sordariomycetes</taxon>
        <taxon>Sordariomycetidae</taxon>
        <taxon>Magnaporthales</taxon>
        <taxon>Pyriculariaceae</taxon>
        <taxon>Pyricularia</taxon>
    </lineage>
</organism>
<evidence type="ECO:0000256" key="8">
    <source>
        <dbReference type="ARBA" id="ARBA00022801"/>
    </source>
</evidence>
<keyword evidence="12 15" id="KW-0234">DNA repair</keyword>
<dbReference type="CDD" id="cd09867">
    <property type="entry name" value="PIN_FEN1"/>
    <property type="match status" value="1"/>
</dbReference>
<dbReference type="InterPro" id="IPR029060">
    <property type="entry name" value="PIN-like_dom_sf"/>
</dbReference>
<keyword evidence="8 15" id="KW-0378">Hydrolase</keyword>
<evidence type="ECO:0000256" key="9">
    <source>
        <dbReference type="ARBA" id="ARBA00022839"/>
    </source>
</evidence>
<dbReference type="Pfam" id="PF00867">
    <property type="entry name" value="XPG_I"/>
    <property type="match status" value="1"/>
</dbReference>
<dbReference type="Pfam" id="PF00752">
    <property type="entry name" value="XPG_N"/>
    <property type="match status" value="1"/>
</dbReference>
<dbReference type="InterPro" id="IPR036279">
    <property type="entry name" value="5-3_exonuclease_C_sf"/>
</dbReference>
<feature type="region of interest" description="Disordered" evidence="17">
    <location>
        <begin position="370"/>
        <end position="406"/>
    </location>
</feature>
<dbReference type="SUPFAM" id="SSF47807">
    <property type="entry name" value="5' to 3' exonuclease, C-terminal subdomain"/>
    <property type="match status" value="1"/>
</dbReference>
<comment type="subcellular location">
    <subcellularLocation>
        <location evidence="1 15">Mitochondrion</location>
    </subcellularLocation>
    <subcellularLocation>
        <location evidence="15">Nucleus</location>
        <location evidence="15">Nucleolus</location>
    </subcellularLocation>
    <subcellularLocation>
        <location evidence="15">Nucleus</location>
        <location evidence="15">Nucleoplasm</location>
    </subcellularLocation>
    <text evidence="15">Resides mostly in the nucleoli and relocalizes to the nucleoplasm upon DNA damage.</text>
</comment>
<dbReference type="EMBL" id="CP034207">
    <property type="protein sequence ID" value="QBZ60733.1"/>
    <property type="molecule type" value="Genomic_DNA"/>
</dbReference>
<evidence type="ECO:0000256" key="13">
    <source>
        <dbReference type="ARBA" id="ARBA00023242"/>
    </source>
</evidence>
<keyword evidence="13 15" id="KW-0539">Nucleus</keyword>
<evidence type="ECO:0000256" key="14">
    <source>
        <dbReference type="ARBA" id="ARBA00034726"/>
    </source>
</evidence>
<dbReference type="HAMAP" id="MF_00614">
    <property type="entry name" value="Fen"/>
    <property type="match status" value="1"/>
</dbReference>
<evidence type="ECO:0000256" key="15">
    <source>
        <dbReference type="HAMAP-Rule" id="MF_03140"/>
    </source>
</evidence>
<keyword evidence="6 15" id="KW-0255">Endonuclease</keyword>
<feature type="domain" description="XPG N-terminal" evidence="19">
    <location>
        <begin position="1"/>
        <end position="119"/>
    </location>
</feature>
<evidence type="ECO:0000256" key="3">
    <source>
        <dbReference type="ARBA" id="ARBA00022705"/>
    </source>
</evidence>
<dbReference type="SMART" id="SM00485">
    <property type="entry name" value="XPGN"/>
    <property type="match status" value="1"/>
</dbReference>
<accession>A0A4P7NFT6</accession>
<dbReference type="InterPro" id="IPR023426">
    <property type="entry name" value="Flap_endonuc"/>
</dbReference>
<dbReference type="PROSITE" id="PS00841">
    <property type="entry name" value="XPG_1"/>
    <property type="match status" value="1"/>
</dbReference>
<dbReference type="Proteomes" id="UP000294847">
    <property type="component" value="Chromosome 4"/>
</dbReference>
<keyword evidence="11 15" id="KW-0496">Mitochondrion</keyword>
<dbReference type="FunFam" id="3.40.50.1010:FF:000003">
    <property type="entry name" value="Flap endonuclease 1"/>
    <property type="match status" value="1"/>
</dbReference>
<evidence type="ECO:0000259" key="19">
    <source>
        <dbReference type="SMART" id="SM00485"/>
    </source>
</evidence>
<dbReference type="PRINTS" id="PR00853">
    <property type="entry name" value="XPGRADSUPER"/>
</dbReference>
<dbReference type="SMART" id="SM00484">
    <property type="entry name" value="XPGI"/>
    <property type="match status" value="1"/>
</dbReference>
<dbReference type="InterPro" id="IPR008918">
    <property type="entry name" value="HhH2"/>
</dbReference>
<feature type="coiled-coil region" evidence="16">
    <location>
        <begin position="106"/>
        <end position="133"/>
    </location>
</feature>
<dbReference type="InterPro" id="IPR006085">
    <property type="entry name" value="XPG_DNA_repair_N"/>
</dbReference>
<comment type="similarity">
    <text evidence="14 15">Belongs to the XPG/RAD2 endonuclease family. FEN1 subfamily.</text>
</comment>
<evidence type="ECO:0000256" key="7">
    <source>
        <dbReference type="ARBA" id="ARBA00022763"/>
    </source>
</evidence>
<evidence type="ECO:0000256" key="10">
    <source>
        <dbReference type="ARBA" id="ARBA00022842"/>
    </source>
</evidence>
<dbReference type="GO" id="GO:0005739">
    <property type="term" value="C:mitochondrion"/>
    <property type="evidence" value="ECO:0007669"/>
    <property type="project" value="UniProtKB-SubCell"/>
</dbReference>
<dbReference type="PANTHER" id="PTHR11081">
    <property type="entry name" value="FLAP ENDONUCLEASE FAMILY MEMBER"/>
    <property type="match status" value="1"/>
</dbReference>
<comment type="function">
    <text evidence="15">Structure-specific nuclease with 5'-flap endonuclease and 5'-3' exonuclease activities involved in DNA replication and repair. During DNA replication, cleaves the 5'-overhanging flap structure that is generated by displacement synthesis when DNA polymerase encounters the 5'-end of a downstream Okazaki fragment. It enters the flap from the 5'-end and then tracks to cleave the flap base, leaving a nick for ligation. Also involved in the long patch base excision repair (LP-BER) pathway, by cleaving within the apurinic/apyrimidinic (AP) site-terminated flap. Acts as a genome stabilization factor that prevents flaps from equilibrating into structures that lead to duplications and deletions. Also possesses 5'-3' exonuclease activity on nicked or gapped double-stranded DNA, and exhibits RNase H activity. Also involved in replication and repair of rDNA and in repairing mitochondrial DNA.</text>
</comment>
<proteinExistence type="inferred from homology"/>
<feature type="domain" description="XPG-I" evidence="18">
    <location>
        <begin position="158"/>
        <end position="230"/>
    </location>
</feature>
<dbReference type="GO" id="GO:0005654">
    <property type="term" value="C:nucleoplasm"/>
    <property type="evidence" value="ECO:0007669"/>
    <property type="project" value="UniProtKB-SubCell"/>
</dbReference>
<dbReference type="FunFam" id="1.10.150.20:FF:000009">
    <property type="entry name" value="Flap endonuclease 1"/>
    <property type="match status" value="1"/>
</dbReference>
<dbReference type="InterPro" id="IPR006086">
    <property type="entry name" value="XPG-I_dom"/>
</dbReference>
<dbReference type="SMART" id="SM00279">
    <property type="entry name" value="HhH2"/>
    <property type="match status" value="1"/>
</dbReference>
<dbReference type="GO" id="GO:0003677">
    <property type="term" value="F:DNA binding"/>
    <property type="evidence" value="ECO:0007669"/>
    <property type="project" value="UniProtKB-UniRule"/>
</dbReference>
<evidence type="ECO:0000256" key="1">
    <source>
        <dbReference type="ARBA" id="ARBA00004173"/>
    </source>
</evidence>
<dbReference type="Gene3D" id="3.40.50.1010">
    <property type="entry name" value="5'-nuclease"/>
    <property type="match status" value="1"/>
</dbReference>
<dbReference type="PANTHER" id="PTHR11081:SF9">
    <property type="entry name" value="FLAP ENDONUCLEASE 1"/>
    <property type="match status" value="1"/>
</dbReference>
<dbReference type="GO" id="GO:0043137">
    <property type="term" value="P:DNA replication, removal of RNA primer"/>
    <property type="evidence" value="ECO:0007669"/>
    <property type="project" value="UniProtKB-UniRule"/>
</dbReference>
<dbReference type="GO" id="GO:0006284">
    <property type="term" value="P:base-excision repair"/>
    <property type="evidence" value="ECO:0007669"/>
    <property type="project" value="UniProtKB-UniRule"/>
</dbReference>
<protein>
    <recommendedName>
        <fullName evidence="15">Flap endonuclease 1</fullName>
        <shortName evidence="15">FEN-1</shortName>
        <ecNumber evidence="15">3.1.-.-</ecNumber>
    </recommendedName>
    <alternativeName>
        <fullName evidence="15">Flap structure-specific endonuclease 1</fullName>
    </alternativeName>
</protein>
<keyword evidence="2 15" id="KW-0597">Phosphoprotein</keyword>
<dbReference type="Gene3D" id="1.10.150.20">
    <property type="entry name" value="5' to 3' exonuclease, C-terminal subdomain"/>
    <property type="match status" value="1"/>
</dbReference>
<dbReference type="CDD" id="cd09907">
    <property type="entry name" value="H3TH_FEN1-Euk"/>
    <property type="match status" value="1"/>
</dbReference>
<dbReference type="AlphaFoldDB" id="A0A4P7NFT6"/>
<dbReference type="InterPro" id="IPR019974">
    <property type="entry name" value="XPG_CS"/>
</dbReference>
<evidence type="ECO:0000256" key="5">
    <source>
        <dbReference type="ARBA" id="ARBA00022723"/>
    </source>
</evidence>
<keyword evidence="4 15" id="KW-0540">Nuclease</keyword>
<keyword evidence="7 15" id="KW-0227">DNA damage</keyword>
<keyword evidence="5 15" id="KW-0479">Metal-binding</keyword>
<dbReference type="GO" id="GO:0000287">
    <property type="term" value="F:magnesium ion binding"/>
    <property type="evidence" value="ECO:0007669"/>
    <property type="project" value="UniProtKB-UniRule"/>
</dbReference>
<gene>
    <name evidence="20" type="ORF">PoMZ_07675</name>
</gene>
<dbReference type="GO" id="GO:0017108">
    <property type="term" value="F:5'-flap endonuclease activity"/>
    <property type="evidence" value="ECO:0007669"/>
    <property type="project" value="UniProtKB-UniRule"/>
</dbReference>
<sequence length="406" mass="46016">MGIKQLFTIIKENAPAAIKTGEIKNQFGRKVAIVCPIFPPKSHIYSLNNVLTNLCRMLRSNGEMLTNEDGQTTSHLMGMFYRTLRMVDNGIKPLYVFDGAPPKLKSGELARRYQRKQEALEGLEEARETGTAEDVEKFSRRTVRVTREHNEECRQLLKLMGIPYIIAPTEAEAQCAVLARAGKVFAAASEDMDTLCFDSPILLRHLTFSEARKEPIQEIHVDKVLEGLDMDRKQFVDLCILLGCDYLDPIPKVGPSTALKLIREHGSLETIVEKMKKGELKYTVPEDWPFEDARDLFFNPAVHPADHPDCNFKWEKPDVEGLVKYLVTEKGFSEDRVRPGALRLEKALGTSQQQRLEGFFKPVARTAEEQKAHKRKLEVKAEEAKKKLKAEKKEKAKAKARPRGTA</sequence>
<evidence type="ECO:0000256" key="17">
    <source>
        <dbReference type="SAM" id="MobiDB-lite"/>
    </source>
</evidence>
<evidence type="ECO:0000256" key="16">
    <source>
        <dbReference type="SAM" id="Coils"/>
    </source>
</evidence>
<evidence type="ECO:0000256" key="11">
    <source>
        <dbReference type="ARBA" id="ARBA00023128"/>
    </source>
</evidence>
<evidence type="ECO:0000256" key="6">
    <source>
        <dbReference type="ARBA" id="ARBA00022759"/>
    </source>
</evidence>
<evidence type="ECO:0000259" key="18">
    <source>
        <dbReference type="SMART" id="SM00484"/>
    </source>
</evidence>
<keyword evidence="10 15" id="KW-0460">Magnesium</keyword>
<evidence type="ECO:0000313" key="20">
    <source>
        <dbReference type="EMBL" id="QBZ60733.1"/>
    </source>
</evidence>
<dbReference type="InterPro" id="IPR006084">
    <property type="entry name" value="XPG/Rad2"/>
</dbReference>
<evidence type="ECO:0000313" key="21">
    <source>
        <dbReference type="Proteomes" id="UP000294847"/>
    </source>
</evidence>
<evidence type="ECO:0000256" key="12">
    <source>
        <dbReference type="ARBA" id="ARBA00023204"/>
    </source>
</evidence>
<keyword evidence="3 15" id="KW-0235">DNA replication</keyword>
<dbReference type="SUPFAM" id="SSF88723">
    <property type="entry name" value="PIN domain-like"/>
    <property type="match status" value="1"/>
</dbReference>
<name>A0A4P7NFT6_PYROR</name>
<feature type="compositionally biased region" description="Basic residues" evidence="17">
    <location>
        <begin position="386"/>
        <end position="406"/>
    </location>
</feature>
<comment type="cofactor">
    <cofactor evidence="15">
        <name>Mg(2+)</name>
        <dbReference type="ChEBI" id="CHEBI:18420"/>
    </cofactor>
    <text evidence="15">Binds 2 magnesium ions per subunit. They probably participate in the reaction catalyzed by the enzyme. May bind an additional third magnesium ion after substrate binding.</text>
</comment>
<dbReference type="PROSITE" id="PS00842">
    <property type="entry name" value="XPG_2"/>
    <property type="match status" value="1"/>
</dbReference>
<keyword evidence="9 15" id="KW-0269">Exonuclease</keyword>
<evidence type="ECO:0000256" key="2">
    <source>
        <dbReference type="ARBA" id="ARBA00022553"/>
    </source>
</evidence>
<evidence type="ECO:0000256" key="4">
    <source>
        <dbReference type="ARBA" id="ARBA00022722"/>
    </source>
</evidence>